<organism evidence="1 2">
    <name type="scientific">Massilia horti</name>
    <dbReference type="NCBI Taxonomy" id="2562153"/>
    <lineage>
        <taxon>Bacteria</taxon>
        <taxon>Pseudomonadati</taxon>
        <taxon>Pseudomonadota</taxon>
        <taxon>Betaproteobacteria</taxon>
        <taxon>Burkholderiales</taxon>
        <taxon>Oxalobacteraceae</taxon>
        <taxon>Telluria group</taxon>
        <taxon>Massilia</taxon>
    </lineage>
</organism>
<sequence>MPEPVVAHSFAKRSQPFSGPGIARAYGSLRLCDAPAAAIRTPGRTRFFHLKNIQELRMFSIVRSIRLPRILAFCSLLLLAACGGGGGGSAPPNPDPPAPSPTLGLASTYTDIGEGMTLGQEHWGSGSGTGQPIDGIQCVNSEAYHIHSIVSIYLNGTRLALPAEIGLKGCTYEIHTHDESGFVHMETEAAKKFTLGQFFSVWGQALGTSEVAGLTGIIRFYLIDNETVTPYTGNPADIEFASRREIAIVVGTPPDALVRHRWPAGM</sequence>
<dbReference type="EMBL" id="SPUM01000123">
    <property type="protein sequence ID" value="TFW29565.1"/>
    <property type="molecule type" value="Genomic_DNA"/>
</dbReference>
<evidence type="ECO:0000313" key="2">
    <source>
        <dbReference type="Proteomes" id="UP000297258"/>
    </source>
</evidence>
<reference evidence="1 2" key="1">
    <citation type="submission" date="2019-03" db="EMBL/GenBank/DDBJ databases">
        <title>Draft genome of Massilia hortus sp. nov., a novel bacterial species of the Oxalobacteraceae family.</title>
        <authorList>
            <person name="Peta V."/>
            <person name="Raths R."/>
            <person name="Bucking H."/>
        </authorList>
    </citation>
    <scope>NUCLEOTIDE SEQUENCE [LARGE SCALE GENOMIC DNA]</scope>
    <source>
        <strain evidence="1 2">ONC3</strain>
    </source>
</reference>
<evidence type="ECO:0000313" key="1">
    <source>
        <dbReference type="EMBL" id="TFW29565.1"/>
    </source>
</evidence>
<comment type="caution">
    <text evidence="1">The sequence shown here is derived from an EMBL/GenBank/DDBJ whole genome shotgun (WGS) entry which is preliminary data.</text>
</comment>
<proteinExistence type="predicted"/>
<keyword evidence="2" id="KW-1185">Reference proteome</keyword>
<dbReference type="AlphaFoldDB" id="A0A4Y9SSW2"/>
<gene>
    <name evidence="1" type="ORF">E4O92_18650</name>
</gene>
<accession>A0A4Y9SSW2</accession>
<protein>
    <submittedName>
        <fullName evidence="1">Uncharacterized protein</fullName>
    </submittedName>
</protein>
<name>A0A4Y9SSW2_9BURK</name>
<dbReference type="RefSeq" id="WP_135191153.1">
    <property type="nucleotide sequence ID" value="NZ_SPUM01000123.1"/>
</dbReference>
<dbReference type="Proteomes" id="UP000297258">
    <property type="component" value="Unassembled WGS sequence"/>
</dbReference>
<dbReference type="OrthoDB" id="8988083at2"/>